<dbReference type="Proteomes" id="UP000885931">
    <property type="component" value="Unassembled WGS sequence"/>
</dbReference>
<dbReference type="Gene3D" id="1.10.3210.10">
    <property type="entry name" value="Hypothetical protein af1432"/>
    <property type="match status" value="1"/>
</dbReference>
<dbReference type="PANTHER" id="PTHR45228:SF4">
    <property type="entry name" value="LIPOPROTEIN"/>
    <property type="match status" value="1"/>
</dbReference>
<evidence type="ECO:0000256" key="1">
    <source>
        <dbReference type="PROSITE-ProRule" id="PRU00169"/>
    </source>
</evidence>
<organism evidence="5">
    <name type="scientific">candidate division WOR-3 bacterium</name>
    <dbReference type="NCBI Taxonomy" id="2052148"/>
    <lineage>
        <taxon>Bacteria</taxon>
        <taxon>Bacteria division WOR-3</taxon>
    </lineage>
</organism>
<gene>
    <name evidence="5" type="ORF">ENG67_03015</name>
</gene>
<name>A0A7C1BDV5_UNCW3</name>
<evidence type="ECO:0000259" key="2">
    <source>
        <dbReference type="PROSITE" id="PS50110"/>
    </source>
</evidence>
<dbReference type="InterPro" id="IPR011006">
    <property type="entry name" value="CheY-like_superfamily"/>
</dbReference>
<sequence>MFKNNLRFRVLLVDDNPHESRLAELYLRREGFEVIPAYSVKDAYRSLLTEKPDIILVDPCVEGMEGLNFIKKVKAHRYYRFLPVIALIGGEENPVDVIRRGADDFLKKPVDRLELIARVSARGRLRNILDELEYVENALYTLARLVEIRDSYTEEHTERVASIAVRIGRELGKTGEELGAIRKGALLHDIGKIGVPDSILLKRGSLSEKEYEIMKRHTVIGYEVCKGLRTLKESLHIILYHHERWDGRGYPEGLFEKKIPLPARIVSVADAFDAMTSERPYRRALTRNEALSILEEGAGSQWDPEIVRIAVDILKN</sequence>
<dbReference type="SMART" id="SM00471">
    <property type="entry name" value="HDc"/>
    <property type="match status" value="1"/>
</dbReference>
<dbReference type="SUPFAM" id="SSF52172">
    <property type="entry name" value="CheY-like"/>
    <property type="match status" value="1"/>
</dbReference>
<dbReference type="InterPro" id="IPR001789">
    <property type="entry name" value="Sig_transdc_resp-reg_receiver"/>
</dbReference>
<protein>
    <submittedName>
        <fullName evidence="5">HD domain-containing protein</fullName>
    </submittedName>
</protein>
<feature type="domain" description="HD-GYP" evidence="4">
    <location>
        <begin position="131"/>
        <end position="316"/>
    </location>
</feature>
<dbReference type="InterPro" id="IPR006675">
    <property type="entry name" value="HDIG_dom"/>
</dbReference>
<dbReference type="PROSITE" id="PS51831">
    <property type="entry name" value="HD"/>
    <property type="match status" value="1"/>
</dbReference>
<dbReference type="EMBL" id="DRBW01000118">
    <property type="protein sequence ID" value="HDM90163.1"/>
    <property type="molecule type" value="Genomic_DNA"/>
</dbReference>
<dbReference type="InterPro" id="IPR003607">
    <property type="entry name" value="HD/PDEase_dom"/>
</dbReference>
<dbReference type="SMART" id="SM00448">
    <property type="entry name" value="REC"/>
    <property type="match status" value="1"/>
</dbReference>
<feature type="modified residue" description="4-aspartylphosphate" evidence="1">
    <location>
        <position position="58"/>
    </location>
</feature>
<evidence type="ECO:0000259" key="3">
    <source>
        <dbReference type="PROSITE" id="PS51831"/>
    </source>
</evidence>
<dbReference type="PROSITE" id="PS50110">
    <property type="entry name" value="RESPONSE_REGULATORY"/>
    <property type="match status" value="1"/>
</dbReference>
<keyword evidence="1" id="KW-0597">Phosphoprotein</keyword>
<feature type="domain" description="HD" evidence="3">
    <location>
        <begin position="153"/>
        <end position="275"/>
    </location>
</feature>
<evidence type="ECO:0000313" key="5">
    <source>
        <dbReference type="EMBL" id="HDM90163.1"/>
    </source>
</evidence>
<dbReference type="PANTHER" id="PTHR45228">
    <property type="entry name" value="CYCLIC DI-GMP PHOSPHODIESTERASE TM_0186-RELATED"/>
    <property type="match status" value="1"/>
</dbReference>
<dbReference type="GO" id="GO:0000160">
    <property type="term" value="P:phosphorelay signal transduction system"/>
    <property type="evidence" value="ECO:0007669"/>
    <property type="project" value="InterPro"/>
</dbReference>
<dbReference type="InterPro" id="IPR006674">
    <property type="entry name" value="HD_domain"/>
</dbReference>
<dbReference type="InterPro" id="IPR052020">
    <property type="entry name" value="Cyclic_di-GMP/3'3'-cGAMP_PDE"/>
</dbReference>
<comment type="caution">
    <text evidence="5">The sequence shown here is derived from an EMBL/GenBank/DDBJ whole genome shotgun (WGS) entry which is preliminary data.</text>
</comment>
<dbReference type="NCBIfam" id="TIGR00277">
    <property type="entry name" value="HDIG"/>
    <property type="match status" value="1"/>
</dbReference>
<feature type="domain" description="Response regulatory" evidence="2">
    <location>
        <begin position="9"/>
        <end position="123"/>
    </location>
</feature>
<dbReference type="PROSITE" id="PS51832">
    <property type="entry name" value="HD_GYP"/>
    <property type="match status" value="1"/>
</dbReference>
<dbReference type="AlphaFoldDB" id="A0A7C1BDV5"/>
<evidence type="ECO:0000259" key="4">
    <source>
        <dbReference type="PROSITE" id="PS51832"/>
    </source>
</evidence>
<dbReference type="SUPFAM" id="SSF109604">
    <property type="entry name" value="HD-domain/PDEase-like"/>
    <property type="match status" value="1"/>
</dbReference>
<dbReference type="CDD" id="cd00077">
    <property type="entry name" value="HDc"/>
    <property type="match status" value="1"/>
</dbReference>
<accession>A0A7C1BDV5</accession>
<dbReference type="CDD" id="cd00156">
    <property type="entry name" value="REC"/>
    <property type="match status" value="1"/>
</dbReference>
<dbReference type="Pfam" id="PF00072">
    <property type="entry name" value="Response_reg"/>
    <property type="match status" value="1"/>
</dbReference>
<dbReference type="Gene3D" id="3.40.50.2300">
    <property type="match status" value="1"/>
</dbReference>
<dbReference type="Pfam" id="PF13487">
    <property type="entry name" value="HD_5"/>
    <property type="match status" value="1"/>
</dbReference>
<dbReference type="InterPro" id="IPR037522">
    <property type="entry name" value="HD_GYP_dom"/>
</dbReference>
<reference evidence="5" key="1">
    <citation type="journal article" date="2020" name="mSystems">
        <title>Genome- and Community-Level Interaction Insights into Carbon Utilization and Element Cycling Functions of Hydrothermarchaeota in Hydrothermal Sediment.</title>
        <authorList>
            <person name="Zhou Z."/>
            <person name="Liu Y."/>
            <person name="Xu W."/>
            <person name="Pan J."/>
            <person name="Luo Z.H."/>
            <person name="Li M."/>
        </authorList>
    </citation>
    <scope>NUCLEOTIDE SEQUENCE [LARGE SCALE GENOMIC DNA]</scope>
    <source>
        <strain evidence="5">HyVt-237</strain>
    </source>
</reference>
<proteinExistence type="predicted"/>